<evidence type="ECO:0000313" key="1">
    <source>
        <dbReference type="EMBL" id="KAJ7748509.1"/>
    </source>
</evidence>
<proteinExistence type="predicted"/>
<dbReference type="EMBL" id="JARJLG010000089">
    <property type="protein sequence ID" value="KAJ7748509.1"/>
    <property type="molecule type" value="Genomic_DNA"/>
</dbReference>
<dbReference type="Proteomes" id="UP001215280">
    <property type="component" value="Unassembled WGS sequence"/>
</dbReference>
<accession>A0AAD7IQQ6</accession>
<sequence length="206" mass="22979">MSTRSTDLPWTVDTHTLELSTAKFCPMIDFHDLGTSLCATDSDGEVLEQGPALVARKLDLGSWMLVLQTSWTQGPRTGTELIFHALSLASLLPMRRPKDLCRISSTSIFRFGGCAADRGPRSRFLAVYDHPQQMNVTSAVLNSKPIVPRIEPQQDFKSIGRASWAPPEVAQDRRQQKIPTLIQKRQCERDLQSHALQAQEPRATSP</sequence>
<gene>
    <name evidence="1" type="ORF">DFH07DRAFT_563576</name>
</gene>
<organism evidence="1 2">
    <name type="scientific">Mycena maculata</name>
    <dbReference type="NCBI Taxonomy" id="230809"/>
    <lineage>
        <taxon>Eukaryota</taxon>
        <taxon>Fungi</taxon>
        <taxon>Dikarya</taxon>
        <taxon>Basidiomycota</taxon>
        <taxon>Agaricomycotina</taxon>
        <taxon>Agaricomycetes</taxon>
        <taxon>Agaricomycetidae</taxon>
        <taxon>Agaricales</taxon>
        <taxon>Marasmiineae</taxon>
        <taxon>Mycenaceae</taxon>
        <taxon>Mycena</taxon>
    </lineage>
</organism>
<comment type="caution">
    <text evidence="1">The sequence shown here is derived from an EMBL/GenBank/DDBJ whole genome shotgun (WGS) entry which is preliminary data.</text>
</comment>
<dbReference type="AlphaFoldDB" id="A0AAD7IQQ6"/>
<reference evidence="1" key="1">
    <citation type="submission" date="2023-03" db="EMBL/GenBank/DDBJ databases">
        <title>Massive genome expansion in bonnet fungi (Mycena s.s.) driven by repeated elements and novel gene families across ecological guilds.</title>
        <authorList>
            <consortium name="Lawrence Berkeley National Laboratory"/>
            <person name="Harder C.B."/>
            <person name="Miyauchi S."/>
            <person name="Viragh M."/>
            <person name="Kuo A."/>
            <person name="Thoen E."/>
            <person name="Andreopoulos B."/>
            <person name="Lu D."/>
            <person name="Skrede I."/>
            <person name="Drula E."/>
            <person name="Henrissat B."/>
            <person name="Morin E."/>
            <person name="Kohler A."/>
            <person name="Barry K."/>
            <person name="LaButti K."/>
            <person name="Morin E."/>
            <person name="Salamov A."/>
            <person name="Lipzen A."/>
            <person name="Mereny Z."/>
            <person name="Hegedus B."/>
            <person name="Baldrian P."/>
            <person name="Stursova M."/>
            <person name="Weitz H."/>
            <person name="Taylor A."/>
            <person name="Grigoriev I.V."/>
            <person name="Nagy L.G."/>
            <person name="Martin F."/>
            <person name="Kauserud H."/>
        </authorList>
    </citation>
    <scope>NUCLEOTIDE SEQUENCE</scope>
    <source>
        <strain evidence="1">CBHHK188m</strain>
    </source>
</reference>
<name>A0AAD7IQQ6_9AGAR</name>
<evidence type="ECO:0000313" key="2">
    <source>
        <dbReference type="Proteomes" id="UP001215280"/>
    </source>
</evidence>
<keyword evidence="2" id="KW-1185">Reference proteome</keyword>
<protein>
    <submittedName>
        <fullName evidence="1">Uncharacterized protein</fullName>
    </submittedName>
</protein>